<feature type="transmembrane region" description="Helical" evidence="1">
    <location>
        <begin position="70"/>
        <end position="87"/>
    </location>
</feature>
<proteinExistence type="predicted"/>
<keyword evidence="1" id="KW-1133">Transmembrane helix</keyword>
<protein>
    <recommendedName>
        <fullName evidence="4">Acyltransferase</fullName>
    </recommendedName>
</protein>
<evidence type="ECO:0008006" key="4">
    <source>
        <dbReference type="Google" id="ProtNLM"/>
    </source>
</evidence>
<organism evidence="2 3">
    <name type="scientific">Alkalibacillus silvisoli</name>
    <dbReference type="NCBI Taxonomy" id="392823"/>
    <lineage>
        <taxon>Bacteria</taxon>
        <taxon>Bacillati</taxon>
        <taxon>Bacillota</taxon>
        <taxon>Bacilli</taxon>
        <taxon>Bacillales</taxon>
        <taxon>Bacillaceae</taxon>
        <taxon>Alkalibacillus</taxon>
    </lineage>
</organism>
<dbReference type="Proteomes" id="UP001500740">
    <property type="component" value="Unassembled WGS sequence"/>
</dbReference>
<evidence type="ECO:0000313" key="3">
    <source>
        <dbReference type="Proteomes" id="UP001500740"/>
    </source>
</evidence>
<feature type="transmembrane region" description="Helical" evidence="1">
    <location>
        <begin position="107"/>
        <end position="128"/>
    </location>
</feature>
<dbReference type="Pfam" id="PF10129">
    <property type="entry name" value="OpgC_C"/>
    <property type="match status" value="1"/>
</dbReference>
<feature type="transmembrane region" description="Helical" evidence="1">
    <location>
        <begin position="288"/>
        <end position="306"/>
    </location>
</feature>
<keyword evidence="1" id="KW-0472">Membrane</keyword>
<gene>
    <name evidence="2" type="ORF">GCM10008935_29640</name>
</gene>
<feature type="transmembrane region" description="Helical" evidence="1">
    <location>
        <begin position="223"/>
        <end position="240"/>
    </location>
</feature>
<dbReference type="EMBL" id="BAAACZ010000030">
    <property type="protein sequence ID" value="GAA0471758.1"/>
    <property type="molecule type" value="Genomic_DNA"/>
</dbReference>
<dbReference type="RefSeq" id="WP_343784937.1">
    <property type="nucleotide sequence ID" value="NZ_BAAACZ010000030.1"/>
</dbReference>
<feature type="transmembrane region" description="Helical" evidence="1">
    <location>
        <begin position="261"/>
        <end position="282"/>
    </location>
</feature>
<evidence type="ECO:0000313" key="2">
    <source>
        <dbReference type="EMBL" id="GAA0471758.1"/>
    </source>
</evidence>
<feature type="transmembrane region" description="Helical" evidence="1">
    <location>
        <begin position="193"/>
        <end position="211"/>
    </location>
</feature>
<keyword evidence="3" id="KW-1185">Reference proteome</keyword>
<feature type="transmembrane region" description="Helical" evidence="1">
    <location>
        <begin position="133"/>
        <end position="151"/>
    </location>
</feature>
<name>A0ABP3K511_9BACI</name>
<dbReference type="InterPro" id="IPR014550">
    <property type="entry name" value="UCP028704_OpgC"/>
</dbReference>
<accession>A0ABP3K511</accession>
<reference evidence="3" key="1">
    <citation type="journal article" date="2019" name="Int. J. Syst. Evol. Microbiol.">
        <title>The Global Catalogue of Microorganisms (GCM) 10K type strain sequencing project: providing services to taxonomists for standard genome sequencing and annotation.</title>
        <authorList>
            <consortium name="The Broad Institute Genomics Platform"/>
            <consortium name="The Broad Institute Genome Sequencing Center for Infectious Disease"/>
            <person name="Wu L."/>
            <person name="Ma J."/>
        </authorList>
    </citation>
    <scope>NUCLEOTIDE SEQUENCE [LARGE SCALE GENOMIC DNA]</scope>
    <source>
        <strain evidence="3">JCM 14193</strain>
    </source>
</reference>
<feature type="transmembrane region" description="Helical" evidence="1">
    <location>
        <begin position="7"/>
        <end position="25"/>
    </location>
</feature>
<feature type="transmembrane region" description="Helical" evidence="1">
    <location>
        <begin position="37"/>
        <end position="58"/>
    </location>
</feature>
<comment type="caution">
    <text evidence="2">The sequence shown here is derived from an EMBL/GenBank/DDBJ whole genome shotgun (WGS) entry which is preliminary data.</text>
</comment>
<evidence type="ECO:0000256" key="1">
    <source>
        <dbReference type="SAM" id="Phobius"/>
    </source>
</evidence>
<feature type="transmembrane region" description="Helical" evidence="1">
    <location>
        <begin position="163"/>
        <end position="181"/>
    </location>
</feature>
<keyword evidence="1" id="KW-0812">Transmembrane</keyword>
<sequence length="332" mass="39099">MRSREPLWDFYRSVFMLFVFWHHFYLTFPDLFDYVKWFNPFAELFVGLAGFMIGWIYLNRSHGLKFFKKGVYVLGAYLLVAIPYQMLINPNWHSLVDVLLLNTSNTLIEVLKLYGVLFVFVPILIIIFKRAKIFVLLLSLALYLIGINVHLEGMFWDNLLNQLMIYQLYFVIGIWLGHLYTNNLLINRKNIKLLFVCFVLAIIAQISHFGFGLDKYPYNIQKALNNVYMIPVCLYLIYKLHDSIKFTWLYKQITVIGRHSLAAFVISESTRILWLLIPVLLFDIEVSEVSATIISVFYATLLIWLVNQYARAKQCIGGFKYAANNHLRLYRH</sequence>